<accession>A0A9P5K6M6</accession>
<evidence type="ECO:0000313" key="2">
    <source>
        <dbReference type="EMBL" id="KAF4862330.1"/>
    </source>
</evidence>
<reference evidence="2" key="1">
    <citation type="submission" date="2019-06" db="EMBL/GenBank/DDBJ databases">
        <authorList>
            <person name="Gan P."/>
            <person name="Shirasu K."/>
        </authorList>
    </citation>
    <scope>NUCLEOTIDE SEQUENCE [LARGE SCALE GENOMIC DNA]</scope>
    <source>
        <strain evidence="2">CAD2</strain>
    </source>
</reference>
<evidence type="ECO:0000313" key="3">
    <source>
        <dbReference type="Proteomes" id="UP000711996"/>
    </source>
</evidence>
<dbReference type="AlphaFoldDB" id="A0A9P5K6M6"/>
<name>A0A9P5K6M6_COLSI</name>
<feature type="region of interest" description="Disordered" evidence="1">
    <location>
        <begin position="23"/>
        <end position="55"/>
    </location>
</feature>
<organism evidence="2 3">
    <name type="scientific">Colletotrichum siamense</name>
    <name type="common">Anthracnose fungus</name>
    <dbReference type="NCBI Taxonomy" id="690259"/>
    <lineage>
        <taxon>Eukaryota</taxon>
        <taxon>Fungi</taxon>
        <taxon>Dikarya</taxon>
        <taxon>Ascomycota</taxon>
        <taxon>Pezizomycotina</taxon>
        <taxon>Sordariomycetes</taxon>
        <taxon>Hypocreomycetidae</taxon>
        <taxon>Glomerellales</taxon>
        <taxon>Glomerellaceae</taxon>
        <taxon>Colletotrichum</taxon>
        <taxon>Colletotrichum gloeosporioides species complex</taxon>
    </lineage>
</organism>
<keyword evidence="3" id="KW-1185">Reference proteome</keyword>
<dbReference type="OrthoDB" id="4815928at2759"/>
<proteinExistence type="predicted"/>
<sequence>MDEPKSPDAGAWTLVVPKRTKKFLAKPKSSEDTKRNATQNTETPASKDRNVDPAYDASAEYDADFEDSEADHVIVDVPTENPTSDPEGFIEEYDEYAVIEDKMLDQAVYDFEKREKSLSRFGGRKHGTIAEARSIRMQSVQRIYLRDDKKAAYLLREDGES</sequence>
<dbReference type="EMBL" id="QPMT01000008">
    <property type="protein sequence ID" value="KAF4862330.1"/>
    <property type="molecule type" value="Genomic_DNA"/>
</dbReference>
<protein>
    <submittedName>
        <fullName evidence="2">Uncharacterized protein</fullName>
    </submittedName>
</protein>
<gene>
    <name evidence="2" type="ORF">CGCSCA2_v003565</name>
</gene>
<dbReference type="Proteomes" id="UP000711996">
    <property type="component" value="Unassembled WGS sequence"/>
</dbReference>
<comment type="caution">
    <text evidence="2">The sequence shown here is derived from an EMBL/GenBank/DDBJ whole genome shotgun (WGS) entry which is preliminary data.</text>
</comment>
<evidence type="ECO:0000256" key="1">
    <source>
        <dbReference type="SAM" id="MobiDB-lite"/>
    </source>
</evidence>